<organism evidence="2">
    <name type="scientific">Siphoviridae sp. ctyg07</name>
    <dbReference type="NCBI Taxonomy" id="2825747"/>
    <lineage>
        <taxon>Viruses</taxon>
        <taxon>Duplodnaviria</taxon>
        <taxon>Heunggongvirae</taxon>
        <taxon>Uroviricota</taxon>
        <taxon>Caudoviricetes</taxon>
    </lineage>
</organism>
<name>A0A8S5VCN6_9CAUD</name>
<proteinExistence type="predicted"/>
<evidence type="ECO:0000256" key="1">
    <source>
        <dbReference type="SAM" id="MobiDB-lite"/>
    </source>
</evidence>
<protein>
    <submittedName>
        <fullName evidence="2">Uncharacterized protein</fullName>
    </submittedName>
</protein>
<reference evidence="2" key="1">
    <citation type="journal article" date="2021" name="Proc. Natl. Acad. Sci. U.S.A.">
        <title>A Catalog of Tens of Thousands of Viruses from Human Metagenomes Reveals Hidden Associations with Chronic Diseases.</title>
        <authorList>
            <person name="Tisza M.J."/>
            <person name="Buck C.B."/>
        </authorList>
    </citation>
    <scope>NUCLEOTIDE SEQUENCE</scope>
    <source>
        <strain evidence="2">Ctyg07</strain>
    </source>
</reference>
<accession>A0A8S5VCN6</accession>
<evidence type="ECO:0000313" key="2">
    <source>
        <dbReference type="EMBL" id="DAG04391.1"/>
    </source>
</evidence>
<sequence>MDDSIFPPLGSWWRSRGSQQGAGATLPAGASTTPYDSAAMPVGSRKFTFEVDYQDASEARIDLRVNWFNDRKVKINGPFNITTVTLPQGQTKVVAEVELPASTAPRWLPSIGVPADSGDAAISSLKIYETPVKAQPVFVWDGAREGAATIAVWDGAREMPASIEFQA</sequence>
<dbReference type="EMBL" id="BK016243">
    <property type="protein sequence ID" value="DAG04391.1"/>
    <property type="molecule type" value="Genomic_DNA"/>
</dbReference>
<feature type="region of interest" description="Disordered" evidence="1">
    <location>
        <begin position="1"/>
        <end position="35"/>
    </location>
</feature>